<dbReference type="PANTHER" id="PTHR31862">
    <property type="entry name" value="UPF0261 DOMAIN PROTEIN (AFU_ORTHOLOGUE AFUA_1G10120)"/>
    <property type="match status" value="1"/>
</dbReference>
<dbReference type="InterPro" id="IPR056778">
    <property type="entry name" value="UPF0261_C"/>
</dbReference>
<evidence type="ECO:0000256" key="1">
    <source>
        <dbReference type="SAM" id="MobiDB-lite"/>
    </source>
</evidence>
<dbReference type="InterPro" id="IPR044122">
    <property type="entry name" value="UPF0261_N"/>
</dbReference>
<dbReference type="OrthoDB" id="10264588at2759"/>
<dbReference type="Pfam" id="PF23189">
    <property type="entry name" value="UPF0261_C"/>
    <property type="match status" value="1"/>
</dbReference>
<dbReference type="AlphaFoldDB" id="A0A1V6U0H6"/>
<dbReference type="Gene3D" id="3.40.50.12030">
    <property type="entry name" value="Uncharacterised protein family UPF0261, NC domain"/>
    <property type="match status" value="1"/>
</dbReference>
<dbReference type="CDD" id="cd15488">
    <property type="entry name" value="Tm-1-like"/>
    <property type="match status" value="1"/>
</dbReference>
<keyword evidence="5" id="KW-1185">Reference proteome</keyword>
<feature type="domain" description="UPF0261" evidence="2">
    <location>
        <begin position="7"/>
        <end position="204"/>
    </location>
</feature>
<evidence type="ECO:0000259" key="3">
    <source>
        <dbReference type="Pfam" id="PF23189"/>
    </source>
</evidence>
<dbReference type="Proteomes" id="UP000191285">
    <property type="component" value="Unassembled WGS sequence"/>
</dbReference>
<feature type="region of interest" description="Disordered" evidence="1">
    <location>
        <begin position="62"/>
        <end position="92"/>
    </location>
</feature>
<dbReference type="InterPro" id="IPR008322">
    <property type="entry name" value="UPF0261"/>
</dbReference>
<protein>
    <submittedName>
        <fullName evidence="4">Uncharacterized protein</fullName>
    </submittedName>
</protein>
<reference evidence="5" key="1">
    <citation type="journal article" date="2017" name="Nat. Microbiol.">
        <title>Global analysis of biosynthetic gene clusters reveals vast potential of secondary metabolite production in Penicillium species.</title>
        <authorList>
            <person name="Nielsen J.C."/>
            <person name="Grijseels S."/>
            <person name="Prigent S."/>
            <person name="Ji B."/>
            <person name="Dainat J."/>
            <person name="Nielsen K.F."/>
            <person name="Frisvad J.C."/>
            <person name="Workman M."/>
            <person name="Nielsen J."/>
        </authorList>
    </citation>
    <scope>NUCLEOTIDE SEQUENCE [LARGE SCALE GENOMIC DNA]</scope>
    <source>
        <strain evidence="5">IBT 24891</strain>
    </source>
</reference>
<dbReference type="InterPro" id="IPR051353">
    <property type="entry name" value="Tobamovirus_resist_UPF0261"/>
</dbReference>
<evidence type="ECO:0000313" key="5">
    <source>
        <dbReference type="Proteomes" id="UP000191285"/>
    </source>
</evidence>
<organism evidence="4 5">
    <name type="scientific">Penicillium steckii</name>
    <dbReference type="NCBI Taxonomy" id="303698"/>
    <lineage>
        <taxon>Eukaryota</taxon>
        <taxon>Fungi</taxon>
        <taxon>Dikarya</taxon>
        <taxon>Ascomycota</taxon>
        <taxon>Pezizomycotina</taxon>
        <taxon>Eurotiomycetes</taxon>
        <taxon>Eurotiomycetidae</taxon>
        <taxon>Eurotiales</taxon>
        <taxon>Aspergillaceae</taxon>
        <taxon>Penicillium</taxon>
    </lineage>
</organism>
<gene>
    <name evidence="4" type="ORF">PENSTE_c001G06115</name>
</gene>
<dbReference type="NCBIfam" id="NF002674">
    <property type="entry name" value="PRK02399.1-2"/>
    <property type="match status" value="1"/>
</dbReference>
<dbReference type="STRING" id="303698.A0A1V6U0H6"/>
<evidence type="ECO:0000313" key="4">
    <source>
        <dbReference type="EMBL" id="OQE31599.1"/>
    </source>
</evidence>
<dbReference type="PANTHER" id="PTHR31862:SF1">
    <property type="entry name" value="UPF0261 DOMAIN PROTEIN (AFU_ORTHOLOGUE AFUA_1G10120)"/>
    <property type="match status" value="1"/>
</dbReference>
<sequence length="455" mass="49268">MTTNKTPTILLLGTCDTKLQELLYTKASITSQPPNNLKVLIMDIGRNPSSSPEVDIPQSTLLKSPLQENPPPQARGDPNPDPDQTSAHEQELSTLDRDTYIKVLSRYAAAHICQLHRERQIHAVLGIGGSCGTALATSAMRDGLPVGFPKLMVSTMASGDVSPYIGETDIGMMYSVVDIAGRNRVLDTVLRNAGSAIAGMARSYCQGLLSSENQFDSSGTSTGSTVRIGISMFGVTTPAVTIARKHLESILPGCEVYVFHATGSGGRAMERLISEGQLDAILDLTTTEIADEVVGGVLSAGPRRLKSATERDIPRVVSVGACDMVNFGTFESVPERFINDDTRTFHKHNPTVTIMRTTEEECRDIANLLVKNIRGSSWTKVLLPTGGVSMVDTPGQPFWNPEVDQVLFSTLEEGLRGSGIDIIRDERDINHPEFAELAAEMLRDLIKAQDRDTTT</sequence>
<dbReference type="Gene3D" id="3.40.50.12020">
    <property type="entry name" value="Uncharacterised protein family UPF0261, NN domain"/>
    <property type="match status" value="1"/>
</dbReference>
<feature type="domain" description="UPF0261" evidence="3">
    <location>
        <begin position="227"/>
        <end position="445"/>
    </location>
</feature>
<dbReference type="EMBL" id="MLKD01000001">
    <property type="protein sequence ID" value="OQE31599.1"/>
    <property type="molecule type" value="Genomic_DNA"/>
</dbReference>
<comment type="caution">
    <text evidence="4">The sequence shown here is derived from an EMBL/GenBank/DDBJ whole genome shotgun (WGS) entry which is preliminary data.</text>
</comment>
<dbReference type="Pfam" id="PF06792">
    <property type="entry name" value="UPF0261"/>
    <property type="match status" value="1"/>
</dbReference>
<proteinExistence type="predicted"/>
<evidence type="ECO:0000259" key="2">
    <source>
        <dbReference type="Pfam" id="PF06792"/>
    </source>
</evidence>
<dbReference type="PIRSF" id="PIRSF033271">
    <property type="entry name" value="UCP033271"/>
    <property type="match status" value="1"/>
</dbReference>
<accession>A0A1V6U0H6</accession>
<name>A0A1V6U0H6_9EURO</name>